<dbReference type="AlphaFoldDB" id="A0A6A6WJ32"/>
<dbReference type="RefSeq" id="XP_033604581.1">
    <property type="nucleotide sequence ID" value="XM_033743312.1"/>
</dbReference>
<organism evidence="2 3">
    <name type="scientific">Pseudovirgaria hyperparasitica</name>
    <dbReference type="NCBI Taxonomy" id="470096"/>
    <lineage>
        <taxon>Eukaryota</taxon>
        <taxon>Fungi</taxon>
        <taxon>Dikarya</taxon>
        <taxon>Ascomycota</taxon>
        <taxon>Pezizomycotina</taxon>
        <taxon>Dothideomycetes</taxon>
        <taxon>Dothideomycetes incertae sedis</taxon>
        <taxon>Acrospermales</taxon>
        <taxon>Acrospermaceae</taxon>
        <taxon>Pseudovirgaria</taxon>
    </lineage>
</organism>
<sequence length="326" mass="37155">MGLSDLQLTLRGVRRGSKASISSIAAIDESSIVHPMLRSRKRTLSIPLLHPAKVGLTKRSLQSTLDQEQCLLFKMLPYEIRLIIWELILGGKHVHIFNWKKLGHQVCQTLEESSYGVRQVCLFRMPVDGTTKAVIHGAPQKLLPLLRSCRRIYSEAIDILYAKNIFDFNNLRYKIDGLSDRLMPCRWNSIRQVSLTWYFPSSKLDAGRPLVENDWDRSCRALASMTGLQKLTVGLITERSTIERTYIREILGPVESISTTGLYVDIYVSWEETEDSSRAERTLLGRDVHIVLHHLPTIVSKAYSESIHAPRDIGSLYRPRQTSTIN</sequence>
<dbReference type="OrthoDB" id="4757095at2759"/>
<gene>
    <name evidence="2" type="ORF">EJ05DRAFT_473065</name>
</gene>
<evidence type="ECO:0000259" key="1">
    <source>
        <dbReference type="Pfam" id="PF24864"/>
    </source>
</evidence>
<name>A0A6A6WJ32_9PEZI</name>
<proteinExistence type="predicted"/>
<feature type="domain" description="DUF7730" evidence="1">
    <location>
        <begin position="66"/>
        <end position="260"/>
    </location>
</feature>
<dbReference type="EMBL" id="ML996566">
    <property type="protein sequence ID" value="KAF2762130.1"/>
    <property type="molecule type" value="Genomic_DNA"/>
</dbReference>
<evidence type="ECO:0000313" key="3">
    <source>
        <dbReference type="Proteomes" id="UP000799437"/>
    </source>
</evidence>
<dbReference type="InterPro" id="IPR056632">
    <property type="entry name" value="DUF7730"/>
</dbReference>
<protein>
    <recommendedName>
        <fullName evidence="1">DUF7730 domain-containing protein</fullName>
    </recommendedName>
</protein>
<accession>A0A6A6WJ32</accession>
<dbReference type="PANTHER" id="PTHR38790">
    <property type="entry name" value="2EXR DOMAIN-CONTAINING PROTEIN-RELATED"/>
    <property type="match status" value="1"/>
</dbReference>
<evidence type="ECO:0000313" key="2">
    <source>
        <dbReference type="EMBL" id="KAF2762130.1"/>
    </source>
</evidence>
<dbReference type="GeneID" id="54484366"/>
<dbReference type="Proteomes" id="UP000799437">
    <property type="component" value="Unassembled WGS sequence"/>
</dbReference>
<keyword evidence="3" id="KW-1185">Reference proteome</keyword>
<reference evidence="2" key="1">
    <citation type="journal article" date="2020" name="Stud. Mycol.">
        <title>101 Dothideomycetes genomes: a test case for predicting lifestyles and emergence of pathogens.</title>
        <authorList>
            <person name="Haridas S."/>
            <person name="Albert R."/>
            <person name="Binder M."/>
            <person name="Bloem J."/>
            <person name="Labutti K."/>
            <person name="Salamov A."/>
            <person name="Andreopoulos B."/>
            <person name="Baker S."/>
            <person name="Barry K."/>
            <person name="Bills G."/>
            <person name="Bluhm B."/>
            <person name="Cannon C."/>
            <person name="Castanera R."/>
            <person name="Culley D."/>
            <person name="Daum C."/>
            <person name="Ezra D."/>
            <person name="Gonzalez J."/>
            <person name="Henrissat B."/>
            <person name="Kuo A."/>
            <person name="Liang C."/>
            <person name="Lipzen A."/>
            <person name="Lutzoni F."/>
            <person name="Magnuson J."/>
            <person name="Mondo S."/>
            <person name="Nolan M."/>
            <person name="Ohm R."/>
            <person name="Pangilinan J."/>
            <person name="Park H.-J."/>
            <person name="Ramirez L."/>
            <person name="Alfaro M."/>
            <person name="Sun H."/>
            <person name="Tritt A."/>
            <person name="Yoshinaga Y."/>
            <person name="Zwiers L.-H."/>
            <person name="Turgeon B."/>
            <person name="Goodwin S."/>
            <person name="Spatafora J."/>
            <person name="Crous P."/>
            <person name="Grigoriev I."/>
        </authorList>
    </citation>
    <scope>NUCLEOTIDE SEQUENCE</scope>
    <source>
        <strain evidence="2">CBS 121739</strain>
    </source>
</reference>
<dbReference type="Pfam" id="PF24864">
    <property type="entry name" value="DUF7730"/>
    <property type="match status" value="1"/>
</dbReference>